<reference evidence="1 2" key="1">
    <citation type="submission" date="2013-11" db="EMBL/GenBank/DDBJ databases">
        <title>The Genome Sequence of Phytophthora parasitica P1569.</title>
        <authorList>
            <consortium name="The Broad Institute Genomics Platform"/>
            <person name="Russ C."/>
            <person name="Tyler B."/>
            <person name="Panabieres F."/>
            <person name="Shan W."/>
            <person name="Tripathy S."/>
            <person name="Grunwald N."/>
            <person name="Machado M."/>
            <person name="Johnson C.S."/>
            <person name="Arredondo F."/>
            <person name="Hong C."/>
            <person name="Coffey M."/>
            <person name="Young S.K."/>
            <person name="Zeng Q."/>
            <person name="Gargeya S."/>
            <person name="Fitzgerald M."/>
            <person name="Abouelleil A."/>
            <person name="Alvarado L."/>
            <person name="Chapman S.B."/>
            <person name="Gainer-Dewar J."/>
            <person name="Goldberg J."/>
            <person name="Griggs A."/>
            <person name="Gujja S."/>
            <person name="Hansen M."/>
            <person name="Howarth C."/>
            <person name="Imamovic A."/>
            <person name="Ireland A."/>
            <person name="Larimer J."/>
            <person name="McCowan C."/>
            <person name="Murphy C."/>
            <person name="Pearson M."/>
            <person name="Poon T.W."/>
            <person name="Priest M."/>
            <person name="Roberts A."/>
            <person name="Saif S."/>
            <person name="Shea T."/>
            <person name="Sykes S."/>
            <person name="Wortman J."/>
            <person name="Nusbaum C."/>
            <person name="Birren B."/>
        </authorList>
    </citation>
    <scope>NUCLEOTIDE SEQUENCE [LARGE SCALE GENOMIC DNA]</scope>
    <source>
        <strain evidence="1 2">P1569</strain>
    </source>
</reference>
<dbReference type="PANTHER" id="PTHR46586:SF3">
    <property type="entry name" value="ANKYRIN REPEAT-CONTAINING PROTEIN"/>
    <property type="match status" value="1"/>
</dbReference>
<dbReference type="PANTHER" id="PTHR46586">
    <property type="entry name" value="ANKYRIN REPEAT-CONTAINING PROTEIN"/>
    <property type="match status" value="1"/>
</dbReference>
<dbReference type="EMBL" id="ANIZ01000734">
    <property type="protein sequence ID" value="ETI53039.1"/>
    <property type="molecule type" value="Genomic_DNA"/>
</dbReference>
<dbReference type="HOGENOM" id="CLU_482767_0_0_1"/>
<dbReference type="OrthoDB" id="108495at2759"/>
<evidence type="ECO:0000313" key="1">
    <source>
        <dbReference type="EMBL" id="ETI53039.1"/>
    </source>
</evidence>
<dbReference type="SUPFAM" id="SSF48403">
    <property type="entry name" value="Ankyrin repeat"/>
    <property type="match status" value="2"/>
</dbReference>
<dbReference type="AlphaFoldDB" id="V9FNK4"/>
<accession>V9FNK4</accession>
<dbReference type="Gene3D" id="1.25.40.20">
    <property type="entry name" value="Ankyrin repeat-containing domain"/>
    <property type="match status" value="2"/>
</dbReference>
<dbReference type="eggNOG" id="ENOG502SXYB">
    <property type="taxonomic scope" value="Eukaryota"/>
</dbReference>
<comment type="caution">
    <text evidence="1">The sequence shown here is derived from an EMBL/GenBank/DDBJ whole genome shotgun (WGS) entry which is preliminary data.</text>
</comment>
<gene>
    <name evidence="1" type="ORF">F443_03955</name>
</gene>
<dbReference type="InterPro" id="IPR052050">
    <property type="entry name" value="SecEffector_AnkRepeat"/>
</dbReference>
<protein>
    <submittedName>
        <fullName evidence="1">Uncharacterized protein</fullName>
    </submittedName>
</protein>
<dbReference type="InterPro" id="IPR036770">
    <property type="entry name" value="Ankyrin_rpt-contain_sf"/>
</dbReference>
<proteinExistence type="predicted"/>
<organism evidence="1 2">
    <name type="scientific">Phytophthora nicotianae P1569</name>
    <dbReference type="NCBI Taxonomy" id="1317065"/>
    <lineage>
        <taxon>Eukaryota</taxon>
        <taxon>Sar</taxon>
        <taxon>Stramenopiles</taxon>
        <taxon>Oomycota</taxon>
        <taxon>Peronosporomycetes</taxon>
        <taxon>Peronosporales</taxon>
        <taxon>Peronosporaceae</taxon>
        <taxon>Phytophthora</taxon>
    </lineage>
</organism>
<keyword evidence="2" id="KW-1185">Reference proteome</keyword>
<name>V9FNK4_PHYNI</name>
<dbReference type="Proteomes" id="UP000018721">
    <property type="component" value="Unassembled WGS sequence"/>
</dbReference>
<evidence type="ECO:0000313" key="2">
    <source>
        <dbReference type="Proteomes" id="UP000018721"/>
    </source>
</evidence>
<sequence>MKRPGEVVPSDYGVRQRKRLKEAKFPHAIRALPHVVEHIDMLSMSVEDAAVEAAATNQLTWLQILLPLVSDKVKDQAGCDTTDIAAAHGHCEAIKLIYRWWVQPARYSKPTQLCTRALANAVSGGHLQTVETLLGQWGDFFDGERSTFENAFTIPRPCHDFDILEALELAVKNKNDKIIRVICEKSGLPGEILRWAAKNNNLDVLRIMDPIEVDYREDLYRAMLIAVERGFLKIVKFLTAQCGEDKLENVTGEYGFFCPLVTAIEHGRREIIEFLDAWNMHLGESLVPVFCAAAAFGPLDLVQMFYDREKFDSPALNRAFASAAGKNQLEIMAYLQTKQKFGRAAIDKALNSAARGGHLDAVRRLCDIEDYEISDAALNEAFENAAESWHLDMVKFLDTKGTISRASINTAFMDAMDEPGLLMEKPDNQLETLKLLHNKGCIYPEAIPENFANVARNCHVDIVEFLYSKSSMLLSSSIMDKAFKKATRENSIEVVEFLYKTGAVSIKCIEDTFFKAASRGDLYMMECLVNCGCQPRSLLEKALCKHASLPHRVLLFLKQKREITV</sequence>